<dbReference type="EMBL" id="CAJNJA010030460">
    <property type="protein sequence ID" value="CAE7643546.1"/>
    <property type="molecule type" value="Genomic_DNA"/>
</dbReference>
<dbReference type="OrthoDB" id="415757at2759"/>
<dbReference type="Gene3D" id="3.40.50.150">
    <property type="entry name" value="Vaccinia Virus protein VP39"/>
    <property type="match status" value="1"/>
</dbReference>
<sequence>MSRRRPPDQGAAASVKLIEGAGLDDAAFREAYKWDSSYILFEVFGDDNEVLGLAVGKVDNVWPFDVNGGFVEISYLGTDSEYYRWFIENRGKKGGLPEDVGAFMCNDGQKSVVKKLVRSCENGVTVGWPVIVRTWRGILIMGMCTRWMTTTMMTHHLGSRENVLDRMMEVPEEVPDRDGAGVGPLDAKLSDLRGKLRSKVGRKGGGPGMLLAEKAQSAMSAKKKKRRSNQEDVVKKLRRALSSGRTKARGSTDPGDDWSDSESEDDDDLYEGRGHQSDISARRKKLKKIAEDHPGKLLEQGLSLMKEQVGATYGGGAEEEERLTPVVMRYYLSVVLPNYPVKVQGEARVREMRTLASALDLLCRGKIDSAADMLMQRFKSLCMSLRDNSDRFGKFLELLPDDVVGTATTLDEVEFARTLAVKQAKADEILARASGKPDSATEEAHQRKVSFTDQVVQAPKVQGQGAISQARKNVPRKAVTAASSSPLYRLGDLQEQRIEAHGQATKSKAGVGQRDASVVIAPAASHAETAAQAKCLQSKQVDYSGDEVLKALPLRLGELMPGLPEDGVAGSLDASAIADDTVQRWLLDPTVTLLEPASWPDPLPAASMKVDREHWFEIVGLLFKKRILVPIDFEEIFKVRGKPVLNGVFAVEKKGTPLPGELRVTRLIMNLVPANSLQKLMAGDLGEALLWSGDDQRGAFYAWIVGRPDVDMIYVASGVIPMGWLNAVSGAVIVPCPRERWKVVVDGLLGILSAPVAKMLEAGMFMPSGSHELPKHNGPRIFCVSLFDGVAALMVALARLECCVIGYAASEMDKHSKRLIRTRWPGVMELGPVQHITDRVVQHLVACIGYRIDFVLVGAALSNGRSGSLSDVVRIINLLKDAFAVPVHFMVEHDINMSGEQLVEFSRLLEVKPYLVDAKHFTWIRKPSLFWVSWFITARDGEKLVDHESYSLLLRDLGLVLQ</sequence>
<feature type="compositionally biased region" description="Acidic residues" evidence="1">
    <location>
        <begin position="254"/>
        <end position="269"/>
    </location>
</feature>
<reference evidence="2" key="1">
    <citation type="submission" date="2021-02" db="EMBL/GenBank/DDBJ databases">
        <authorList>
            <person name="Dougan E. K."/>
            <person name="Rhodes N."/>
            <person name="Thang M."/>
            <person name="Chan C."/>
        </authorList>
    </citation>
    <scope>NUCLEOTIDE SEQUENCE</scope>
</reference>
<evidence type="ECO:0000313" key="3">
    <source>
        <dbReference type="Proteomes" id="UP000601435"/>
    </source>
</evidence>
<gene>
    <name evidence="2" type="ORF">SNEC2469_LOCUS18187</name>
</gene>
<protein>
    <submittedName>
        <fullName evidence="2">Uncharacterized protein</fullName>
    </submittedName>
</protein>
<proteinExistence type="predicted"/>
<evidence type="ECO:0000313" key="2">
    <source>
        <dbReference type="EMBL" id="CAE7643546.1"/>
    </source>
</evidence>
<organism evidence="2 3">
    <name type="scientific">Symbiodinium necroappetens</name>
    <dbReference type="NCBI Taxonomy" id="1628268"/>
    <lineage>
        <taxon>Eukaryota</taxon>
        <taxon>Sar</taxon>
        <taxon>Alveolata</taxon>
        <taxon>Dinophyceae</taxon>
        <taxon>Suessiales</taxon>
        <taxon>Symbiodiniaceae</taxon>
        <taxon>Symbiodinium</taxon>
    </lineage>
</organism>
<name>A0A812VIV9_9DINO</name>
<accession>A0A812VIV9</accession>
<dbReference type="InterPro" id="IPR029063">
    <property type="entry name" value="SAM-dependent_MTases_sf"/>
</dbReference>
<keyword evidence="3" id="KW-1185">Reference proteome</keyword>
<feature type="region of interest" description="Disordered" evidence="1">
    <location>
        <begin position="214"/>
        <end position="286"/>
    </location>
</feature>
<evidence type="ECO:0000256" key="1">
    <source>
        <dbReference type="SAM" id="MobiDB-lite"/>
    </source>
</evidence>
<comment type="caution">
    <text evidence="2">The sequence shown here is derived from an EMBL/GenBank/DDBJ whole genome shotgun (WGS) entry which is preliminary data.</text>
</comment>
<dbReference type="AlphaFoldDB" id="A0A812VIV9"/>
<dbReference type="Proteomes" id="UP000601435">
    <property type="component" value="Unassembled WGS sequence"/>
</dbReference>